<keyword evidence="2" id="KW-1185">Reference proteome</keyword>
<evidence type="ECO:0000313" key="2">
    <source>
        <dbReference type="Proteomes" id="UP000199242"/>
    </source>
</evidence>
<reference evidence="1 2" key="1">
    <citation type="submission" date="2016-10" db="EMBL/GenBank/DDBJ databases">
        <authorList>
            <person name="Varghese N."/>
            <person name="Submissions S."/>
        </authorList>
    </citation>
    <scope>NUCLEOTIDE SEQUENCE [LARGE SCALE GENOMIC DNA]</scope>
    <source>
        <strain evidence="1 2">CGMCC 1.10941</strain>
    </source>
</reference>
<name>A0ABY0R1H0_9FLAO</name>
<organism evidence="1 2">
    <name type="scientific">Chryseobacterium taihuense</name>
    <dbReference type="NCBI Taxonomy" id="1141221"/>
    <lineage>
        <taxon>Bacteria</taxon>
        <taxon>Pseudomonadati</taxon>
        <taxon>Bacteroidota</taxon>
        <taxon>Flavobacteriia</taxon>
        <taxon>Flavobacteriales</taxon>
        <taxon>Weeksellaceae</taxon>
        <taxon>Chryseobacterium group</taxon>
        <taxon>Chryseobacterium</taxon>
    </lineage>
</organism>
<dbReference type="Proteomes" id="UP000199242">
    <property type="component" value="Unassembled WGS sequence"/>
</dbReference>
<evidence type="ECO:0000313" key="1">
    <source>
        <dbReference type="EMBL" id="SDM26505.1"/>
    </source>
</evidence>
<comment type="caution">
    <text evidence="1">The sequence shown here is derived from an EMBL/GenBank/DDBJ whole genome shotgun (WGS) entry which is preliminary data.</text>
</comment>
<proteinExistence type="predicted"/>
<dbReference type="EMBL" id="FNHD01000019">
    <property type="protein sequence ID" value="SDM26505.1"/>
    <property type="molecule type" value="Genomic_DNA"/>
</dbReference>
<accession>A0ABY0R1H0</accession>
<protein>
    <submittedName>
        <fullName evidence="1">Uncharacterized protein</fullName>
    </submittedName>
</protein>
<sequence>MNELYIYLGLFYFCLKLINDENILQSTLEHSISEISFFPYIAN</sequence>
<gene>
    <name evidence="1" type="ORF">SAMN05216273_11923</name>
</gene>